<dbReference type="EMBL" id="BGPR01001093">
    <property type="protein sequence ID" value="GBM45243.1"/>
    <property type="molecule type" value="Genomic_DNA"/>
</dbReference>
<evidence type="ECO:0000313" key="2">
    <source>
        <dbReference type="Proteomes" id="UP000499080"/>
    </source>
</evidence>
<name>A0A4Y2FVB9_ARAVE</name>
<dbReference type="AlphaFoldDB" id="A0A4Y2FVB9"/>
<keyword evidence="2" id="KW-1185">Reference proteome</keyword>
<reference evidence="1 2" key="1">
    <citation type="journal article" date="2019" name="Sci. Rep.">
        <title>Orb-weaving spider Araneus ventricosus genome elucidates the spidroin gene catalogue.</title>
        <authorList>
            <person name="Kono N."/>
            <person name="Nakamura H."/>
            <person name="Ohtoshi R."/>
            <person name="Moran D.A.P."/>
            <person name="Shinohara A."/>
            <person name="Yoshida Y."/>
            <person name="Fujiwara M."/>
            <person name="Mori M."/>
            <person name="Tomita M."/>
            <person name="Arakawa K."/>
        </authorList>
    </citation>
    <scope>NUCLEOTIDE SEQUENCE [LARGE SCALE GENOMIC DNA]</scope>
</reference>
<organism evidence="1 2">
    <name type="scientific">Araneus ventricosus</name>
    <name type="common">Orbweaver spider</name>
    <name type="synonym">Epeira ventricosa</name>
    <dbReference type="NCBI Taxonomy" id="182803"/>
    <lineage>
        <taxon>Eukaryota</taxon>
        <taxon>Metazoa</taxon>
        <taxon>Ecdysozoa</taxon>
        <taxon>Arthropoda</taxon>
        <taxon>Chelicerata</taxon>
        <taxon>Arachnida</taxon>
        <taxon>Araneae</taxon>
        <taxon>Araneomorphae</taxon>
        <taxon>Entelegynae</taxon>
        <taxon>Araneoidea</taxon>
        <taxon>Araneidae</taxon>
        <taxon>Araneus</taxon>
    </lineage>
</organism>
<protein>
    <submittedName>
        <fullName evidence="1">Uncharacterized protein</fullName>
    </submittedName>
</protein>
<proteinExistence type="predicted"/>
<evidence type="ECO:0000313" key="1">
    <source>
        <dbReference type="EMBL" id="GBM45243.1"/>
    </source>
</evidence>
<accession>A0A4Y2FVB9</accession>
<sequence>MEDRVGKKPENVFHGNTETANVSMLSSCGEVCTAETDLRFFWIDNGGTRHITHCPEYFVDFTSFHSPCGIKAAGKETLATRIKANPTIDAYGECFRCQYLAINRFFWREMLCKVFFLFRRPRDAICY</sequence>
<dbReference type="Proteomes" id="UP000499080">
    <property type="component" value="Unassembled WGS sequence"/>
</dbReference>
<gene>
    <name evidence="1" type="ORF">AVEN_140138_1</name>
</gene>
<comment type="caution">
    <text evidence="1">The sequence shown here is derived from an EMBL/GenBank/DDBJ whole genome shotgun (WGS) entry which is preliminary data.</text>
</comment>
<dbReference type="OrthoDB" id="6818644at2759"/>